<dbReference type="AlphaFoldDB" id="J9D627"/>
<feature type="region of interest" description="Disordered" evidence="1">
    <location>
        <begin position="203"/>
        <end position="225"/>
    </location>
</feature>
<dbReference type="InterPro" id="IPR013791">
    <property type="entry name" value="RNA3'-term_phos_cycl_insert"/>
</dbReference>
<dbReference type="InterPro" id="IPR023797">
    <property type="entry name" value="RNA3'_phos_cyclase_dom"/>
</dbReference>
<organism evidence="4 5">
    <name type="scientific">Edhazardia aedis (strain USNM 41457)</name>
    <name type="common">Microsporidian parasite</name>
    <dbReference type="NCBI Taxonomy" id="1003232"/>
    <lineage>
        <taxon>Eukaryota</taxon>
        <taxon>Fungi</taxon>
        <taxon>Fungi incertae sedis</taxon>
        <taxon>Microsporidia</taxon>
        <taxon>Edhazardia</taxon>
    </lineage>
</organism>
<reference evidence="5" key="2">
    <citation type="submission" date="2015-07" db="EMBL/GenBank/DDBJ databases">
        <title>Contrasting host-pathogen interactions and genome evolution in two generalist and specialist microsporidian pathogens of mosquitoes.</title>
        <authorList>
            <consortium name="The Broad Institute Genomics Platform"/>
            <consortium name="The Broad Institute Genome Sequencing Center for Infectious Disease"/>
            <person name="Cuomo C.A."/>
            <person name="Sanscrainte N.D."/>
            <person name="Goldberg J.M."/>
            <person name="Heiman D."/>
            <person name="Young S."/>
            <person name="Zeng Q."/>
            <person name="Becnel J.J."/>
            <person name="Birren B.W."/>
        </authorList>
    </citation>
    <scope>NUCLEOTIDE SEQUENCE [LARGE SCALE GENOMIC DNA]</scope>
    <source>
        <strain evidence="5">USNM 41457</strain>
    </source>
</reference>
<evidence type="ECO:0000259" key="2">
    <source>
        <dbReference type="Pfam" id="PF01137"/>
    </source>
</evidence>
<dbReference type="SUPFAM" id="SSF55205">
    <property type="entry name" value="EPT/RTPC-like"/>
    <property type="match status" value="1"/>
</dbReference>
<dbReference type="GO" id="GO:0000479">
    <property type="term" value="P:endonucleolytic cleavage of tricistronic rRNA transcript (SSU-rRNA, 5.8S rRNA, LSU-rRNA)"/>
    <property type="evidence" value="ECO:0007669"/>
    <property type="project" value="TreeGrafter"/>
</dbReference>
<dbReference type="Pfam" id="PF05189">
    <property type="entry name" value="RTC_insert"/>
    <property type="match status" value="1"/>
</dbReference>
<dbReference type="Gene3D" id="3.65.10.20">
    <property type="entry name" value="RNA 3'-terminal phosphate cyclase domain"/>
    <property type="match status" value="1"/>
</dbReference>
<dbReference type="InParanoid" id="J9D627"/>
<dbReference type="GO" id="GO:0005730">
    <property type="term" value="C:nucleolus"/>
    <property type="evidence" value="ECO:0007669"/>
    <property type="project" value="TreeGrafter"/>
</dbReference>
<evidence type="ECO:0000313" key="4">
    <source>
        <dbReference type="EMBL" id="EJW02994.1"/>
    </source>
</evidence>
<feature type="compositionally biased region" description="Basic and acidic residues" evidence="1">
    <location>
        <begin position="214"/>
        <end position="225"/>
    </location>
</feature>
<dbReference type="PANTHER" id="PTHR11096:SF1">
    <property type="entry name" value="RNA 3'-TERMINAL PHOSPHATE CYCLASE-LIKE PROTEIN"/>
    <property type="match status" value="1"/>
</dbReference>
<evidence type="ECO:0000256" key="1">
    <source>
        <dbReference type="SAM" id="MobiDB-lite"/>
    </source>
</evidence>
<dbReference type="OrthoDB" id="2194813at2759"/>
<feature type="domain" description="RNA 3'-terminal phosphate cyclase insert" evidence="3">
    <location>
        <begin position="171"/>
        <end position="310"/>
    </location>
</feature>
<dbReference type="Pfam" id="PF01137">
    <property type="entry name" value="RTC"/>
    <property type="match status" value="1"/>
</dbReference>
<dbReference type="GO" id="GO:0004521">
    <property type="term" value="F:RNA endonuclease activity"/>
    <property type="evidence" value="ECO:0007669"/>
    <property type="project" value="TreeGrafter"/>
</dbReference>
<dbReference type="STRING" id="1003232.J9D627"/>
<dbReference type="InterPro" id="IPR013792">
    <property type="entry name" value="RNA3'P_cycl/enolpyr_Trfase_a/b"/>
</dbReference>
<protein>
    <recommendedName>
        <fullName evidence="6">RNA 3'-terminal phosphate cyclase domain-containing protein</fullName>
    </recommendedName>
</protein>
<dbReference type="PANTHER" id="PTHR11096">
    <property type="entry name" value="RNA 3' TERMINAL PHOSPHATE CYCLASE"/>
    <property type="match status" value="1"/>
</dbReference>
<comment type="caution">
    <text evidence="4">The sequence shown here is derived from an EMBL/GenBank/DDBJ whole genome shotgun (WGS) entry which is preliminary data.</text>
</comment>
<name>J9D627_EDHAE</name>
<dbReference type="EMBL" id="AFBI03000049">
    <property type="protein sequence ID" value="EJW02994.1"/>
    <property type="molecule type" value="Genomic_DNA"/>
</dbReference>
<dbReference type="Gene3D" id="3.30.360.20">
    <property type="entry name" value="RNA 3'-terminal phosphate cyclase, insert domain"/>
    <property type="match status" value="1"/>
</dbReference>
<evidence type="ECO:0000259" key="3">
    <source>
        <dbReference type="Pfam" id="PF05189"/>
    </source>
</evidence>
<dbReference type="OMA" id="HHQMLVL"/>
<dbReference type="FunCoup" id="J9D627">
    <property type="interactions" value="167"/>
</dbReference>
<reference evidence="4 5" key="1">
    <citation type="submission" date="2011-08" db="EMBL/GenBank/DDBJ databases">
        <authorList>
            <person name="Liu Z.J."/>
            <person name="Shi F.L."/>
            <person name="Lu J.Q."/>
            <person name="Li M."/>
            <person name="Wang Z.L."/>
        </authorList>
    </citation>
    <scope>NUCLEOTIDE SEQUENCE [LARGE SCALE GENOMIC DNA]</scope>
    <source>
        <strain evidence="4 5">USNM 41457</strain>
    </source>
</reference>
<feature type="compositionally biased region" description="Acidic residues" evidence="1">
    <location>
        <begin position="203"/>
        <end position="213"/>
    </location>
</feature>
<dbReference type="InterPro" id="IPR036553">
    <property type="entry name" value="RPTC_insert"/>
</dbReference>
<dbReference type="InterPro" id="IPR037136">
    <property type="entry name" value="RNA3'_phos_cyclase_dom_sf"/>
</dbReference>
<gene>
    <name evidence="4" type="ORF">EDEG_02638</name>
</gene>
<evidence type="ECO:0000313" key="5">
    <source>
        <dbReference type="Proteomes" id="UP000003163"/>
    </source>
</evidence>
<keyword evidence="5" id="KW-1185">Reference proteome</keyword>
<dbReference type="Proteomes" id="UP000003163">
    <property type="component" value="Unassembled WGS sequence"/>
</dbReference>
<feature type="domain" description="RNA 3'-terminal phosphate cyclase" evidence="2">
    <location>
        <begin position="38"/>
        <end position="363"/>
    </location>
</feature>
<evidence type="ECO:0008006" key="6">
    <source>
        <dbReference type="Google" id="ProtNLM"/>
    </source>
</evidence>
<sequence length="387" mass="44270">MISYGDQELFEFKIIYSLLSQRKVEMAYRETNFTRDFLKMVTSLSYCTNISFSEDNKERRLIFKPGSIIGGKHKIDCKQTPISRFLVPILIIAPFSRKVFDITFTGITNEDGYVSCDSIRLIYMKTYKHFNVPNVNMTINKRGFGPLGMGEVRFTSPNVTNLEAINYYVEKLHKIRGMAITSRVNASIAHNMIEIIKKTLRDDTDDSEDVSNEEGEHFSDSDDENKQNVTLTKNIKIFCDIANRNDSGPSPGYQCTLFAEGNNFYFGESCKTSIQEDFEQKIVEQTGKNETKNLSDIVDEAVLELLESIQHGGAFDRKCNPVLFSFLCLNLQDVSKVEIGPLSVNDKKILSLLNDFFAFNYEIIIENGRTVFKCFGINYTNYFKIIQ</sequence>
<dbReference type="InterPro" id="IPR000228">
    <property type="entry name" value="RNA3'_term_phos_cyc"/>
</dbReference>
<accession>J9D627</accession>
<dbReference type="VEuPathDB" id="MicrosporidiaDB:EDEG_02638"/>
<proteinExistence type="predicted"/>
<dbReference type="HOGENOM" id="CLU_027882_1_0_1"/>